<reference evidence="3" key="1">
    <citation type="journal article" date="2012" name="Science">
        <title>The Paleozoic origin of enzymatic lignin decomposition reconstructed from 31 fungal genomes.</title>
        <authorList>
            <person name="Floudas D."/>
            <person name="Binder M."/>
            <person name="Riley R."/>
            <person name="Barry K."/>
            <person name="Blanchette R.A."/>
            <person name="Henrissat B."/>
            <person name="Martinez A.T."/>
            <person name="Otillar R."/>
            <person name="Spatafora J.W."/>
            <person name="Yadav J.S."/>
            <person name="Aerts A."/>
            <person name="Benoit I."/>
            <person name="Boyd A."/>
            <person name="Carlson A."/>
            <person name="Copeland A."/>
            <person name="Coutinho P.M."/>
            <person name="de Vries R.P."/>
            <person name="Ferreira P."/>
            <person name="Findley K."/>
            <person name="Foster B."/>
            <person name="Gaskell J."/>
            <person name="Glotzer D."/>
            <person name="Gorecki P."/>
            <person name="Heitman J."/>
            <person name="Hesse C."/>
            <person name="Hori C."/>
            <person name="Igarashi K."/>
            <person name="Jurgens J.A."/>
            <person name="Kallen N."/>
            <person name="Kersten P."/>
            <person name="Kohler A."/>
            <person name="Kuees U."/>
            <person name="Kumar T.K.A."/>
            <person name="Kuo A."/>
            <person name="LaButti K."/>
            <person name="Larrondo L.F."/>
            <person name="Lindquist E."/>
            <person name="Ling A."/>
            <person name="Lombard V."/>
            <person name="Lucas S."/>
            <person name="Lundell T."/>
            <person name="Martin R."/>
            <person name="McLaughlin D.J."/>
            <person name="Morgenstern I."/>
            <person name="Morin E."/>
            <person name="Murat C."/>
            <person name="Nagy L.G."/>
            <person name="Nolan M."/>
            <person name="Ohm R.A."/>
            <person name="Patyshakuliyeva A."/>
            <person name="Rokas A."/>
            <person name="Ruiz-Duenas F.J."/>
            <person name="Sabat G."/>
            <person name="Salamov A."/>
            <person name="Samejima M."/>
            <person name="Schmutz J."/>
            <person name="Slot J.C."/>
            <person name="St John F."/>
            <person name="Stenlid J."/>
            <person name="Sun H."/>
            <person name="Sun S."/>
            <person name="Syed K."/>
            <person name="Tsang A."/>
            <person name="Wiebenga A."/>
            <person name="Young D."/>
            <person name="Pisabarro A."/>
            <person name="Eastwood D.C."/>
            <person name="Martin F."/>
            <person name="Cullen D."/>
            <person name="Grigoriev I.V."/>
            <person name="Hibbett D.S."/>
        </authorList>
    </citation>
    <scope>NUCLEOTIDE SEQUENCE [LARGE SCALE GENOMIC DNA]</scope>
    <source>
        <strain evidence="3">RWD-64-598 SS2</strain>
    </source>
</reference>
<sequence>MPPSTSSDKLPQYYPRFNTPTGCPRTPTEITQVAMIADFRIRAALSQCWDHNYFPPEDWDEETRDAVYIVSRFYSPQTNTTLPWFDVVSQDGARKPWENGFELTREWLDEHPSEWEEFWPGLEIGGNKWWKEAEFEEEAKLQAGLSERGDLNVRARSVARIESPPSAHVASSSSPPPHIPNHPSVWPSEFFLQTPGAGPSSGPGHGYDAVAEDDANTTTNPRQNENRGDGRRTEGEEVEENDFNLDDLQMDYPPSRESWRRLCSAVGFLLQNEASRPREGH</sequence>
<feature type="compositionally biased region" description="Acidic residues" evidence="1">
    <location>
        <begin position="236"/>
        <end position="249"/>
    </location>
</feature>
<comment type="caution">
    <text evidence="2">The sequence shown here is derived from an EMBL/GenBank/DDBJ whole genome shotgun (WGS) entry which is preliminary data.</text>
</comment>
<protein>
    <submittedName>
        <fullName evidence="2">Uncharacterized protein</fullName>
    </submittedName>
</protein>
<evidence type="ECO:0000313" key="2">
    <source>
        <dbReference type="EMBL" id="EIW75383.1"/>
    </source>
</evidence>
<dbReference type="Proteomes" id="UP000053558">
    <property type="component" value="Unassembled WGS sequence"/>
</dbReference>
<feature type="compositionally biased region" description="Basic and acidic residues" evidence="1">
    <location>
        <begin position="224"/>
        <end position="235"/>
    </location>
</feature>
<dbReference type="RefSeq" id="XP_007774765.1">
    <property type="nucleotide sequence ID" value="XM_007776575.1"/>
</dbReference>
<evidence type="ECO:0000256" key="1">
    <source>
        <dbReference type="SAM" id="MobiDB-lite"/>
    </source>
</evidence>
<feature type="region of interest" description="Disordered" evidence="1">
    <location>
        <begin position="162"/>
        <end position="251"/>
    </location>
</feature>
<accession>A0A5M3M8K8</accession>
<dbReference type="AlphaFoldDB" id="A0A5M3M8K8"/>
<name>A0A5M3M8K8_CONPW</name>
<dbReference type="GeneID" id="19204114"/>
<gene>
    <name evidence="2" type="ORF">CONPUDRAFT_159504</name>
</gene>
<dbReference type="KEGG" id="cput:CONPUDRAFT_159504"/>
<keyword evidence="3" id="KW-1185">Reference proteome</keyword>
<evidence type="ECO:0000313" key="3">
    <source>
        <dbReference type="Proteomes" id="UP000053558"/>
    </source>
</evidence>
<organism evidence="2 3">
    <name type="scientific">Coniophora puteana (strain RWD-64-598)</name>
    <name type="common">Brown rot fungus</name>
    <dbReference type="NCBI Taxonomy" id="741705"/>
    <lineage>
        <taxon>Eukaryota</taxon>
        <taxon>Fungi</taxon>
        <taxon>Dikarya</taxon>
        <taxon>Basidiomycota</taxon>
        <taxon>Agaricomycotina</taxon>
        <taxon>Agaricomycetes</taxon>
        <taxon>Agaricomycetidae</taxon>
        <taxon>Boletales</taxon>
        <taxon>Coniophorineae</taxon>
        <taxon>Coniophoraceae</taxon>
        <taxon>Coniophora</taxon>
    </lineage>
</organism>
<dbReference type="EMBL" id="JH711589">
    <property type="protein sequence ID" value="EIW75383.1"/>
    <property type="molecule type" value="Genomic_DNA"/>
</dbReference>
<feature type="compositionally biased region" description="Low complexity" evidence="1">
    <location>
        <begin position="163"/>
        <end position="173"/>
    </location>
</feature>
<proteinExistence type="predicted"/>